<dbReference type="PROSITE" id="PS51257">
    <property type="entry name" value="PROKAR_LIPOPROTEIN"/>
    <property type="match status" value="1"/>
</dbReference>
<reference evidence="3" key="1">
    <citation type="journal article" date="2019" name="Int. J. Syst. Evol. Microbiol.">
        <title>The Global Catalogue of Microorganisms (GCM) 10K type strain sequencing project: providing services to taxonomists for standard genome sequencing and annotation.</title>
        <authorList>
            <consortium name="The Broad Institute Genomics Platform"/>
            <consortium name="The Broad Institute Genome Sequencing Center for Infectious Disease"/>
            <person name="Wu L."/>
            <person name="Ma J."/>
        </authorList>
    </citation>
    <scope>NUCLEOTIDE SEQUENCE [LARGE SCALE GENOMIC DNA]</scope>
    <source>
        <strain evidence="3">CCUG 51308</strain>
    </source>
</reference>
<feature type="chain" id="PRO_5047304687" description="Lipoprotein" evidence="1">
    <location>
        <begin position="22"/>
        <end position="152"/>
    </location>
</feature>
<keyword evidence="1" id="KW-0732">Signal</keyword>
<evidence type="ECO:0008006" key="4">
    <source>
        <dbReference type="Google" id="ProtNLM"/>
    </source>
</evidence>
<gene>
    <name evidence="2" type="ORF">ACFQS8_05890</name>
</gene>
<accession>A0ABW2IJK8</accession>
<dbReference type="Proteomes" id="UP001596492">
    <property type="component" value="Unassembled WGS sequence"/>
</dbReference>
<name>A0ABW2IJK8_9PROT</name>
<dbReference type="RefSeq" id="WP_382166333.1">
    <property type="nucleotide sequence ID" value="NZ_JBHTBR010000002.1"/>
</dbReference>
<organism evidence="2 3">
    <name type="scientific">Hirschia litorea</name>
    <dbReference type="NCBI Taxonomy" id="1199156"/>
    <lineage>
        <taxon>Bacteria</taxon>
        <taxon>Pseudomonadati</taxon>
        <taxon>Pseudomonadota</taxon>
        <taxon>Alphaproteobacteria</taxon>
        <taxon>Hyphomonadales</taxon>
        <taxon>Hyphomonadaceae</taxon>
        <taxon>Hirschia</taxon>
    </lineage>
</organism>
<proteinExistence type="predicted"/>
<protein>
    <recommendedName>
        <fullName evidence="4">Lipoprotein</fullName>
    </recommendedName>
</protein>
<keyword evidence="3" id="KW-1185">Reference proteome</keyword>
<evidence type="ECO:0000313" key="3">
    <source>
        <dbReference type="Proteomes" id="UP001596492"/>
    </source>
</evidence>
<evidence type="ECO:0000256" key="1">
    <source>
        <dbReference type="SAM" id="SignalP"/>
    </source>
</evidence>
<comment type="caution">
    <text evidence="2">The sequence shown here is derived from an EMBL/GenBank/DDBJ whole genome shotgun (WGS) entry which is preliminary data.</text>
</comment>
<sequence>MKTLVSTTLIALTFISLGACSTSSNEAIRTISNSPVGVGSTKEIVGKAVRTSLTARLWIIESETDNSTIASITSDGGRMAKVMVTYTADNFSIERLDSHHFGYNEKRNQISARYNRWITNIEHDIMIRTGISPEVANTHVYKARAATAAASK</sequence>
<feature type="signal peptide" evidence="1">
    <location>
        <begin position="1"/>
        <end position="21"/>
    </location>
</feature>
<dbReference type="EMBL" id="JBHTBR010000002">
    <property type="protein sequence ID" value="MFC7291139.1"/>
    <property type="molecule type" value="Genomic_DNA"/>
</dbReference>
<evidence type="ECO:0000313" key="2">
    <source>
        <dbReference type="EMBL" id="MFC7291139.1"/>
    </source>
</evidence>